<name>A0ABV4FAD2_BRAEL</name>
<evidence type="ECO:0000313" key="1">
    <source>
        <dbReference type="EMBL" id="MEY9320426.1"/>
    </source>
</evidence>
<dbReference type="Proteomes" id="UP001565471">
    <property type="component" value="Unassembled WGS sequence"/>
</dbReference>
<reference evidence="1 2" key="1">
    <citation type="submission" date="2024-07" db="EMBL/GenBank/DDBJ databases">
        <title>Genomic Encyclopedia of Type Strains, Phase V (KMG-V): Genome sequencing to study the core and pangenomes of soil and plant-associated prokaryotes.</title>
        <authorList>
            <person name="Whitman W."/>
        </authorList>
    </citation>
    <scope>NUCLEOTIDE SEQUENCE [LARGE SCALE GENOMIC DNA]</scope>
    <source>
        <strain evidence="1 2">USDA 415</strain>
    </source>
</reference>
<comment type="caution">
    <text evidence="1">The sequence shown here is derived from an EMBL/GenBank/DDBJ whole genome shotgun (WGS) entry which is preliminary data.</text>
</comment>
<dbReference type="Pfam" id="PF12599">
    <property type="entry name" value="DUF3768"/>
    <property type="match status" value="1"/>
</dbReference>
<sequence>MNKIALLNDAFRSTFRGGKIMMTPGVDALPDCVKAEALLQVANFSDFTADNDPHDEHDFGSFNLVGRRFFWKIDYYDRDLRHGSEDPSDPEKTTRVLTLMLAGEY</sequence>
<accession>A0ABV4FAD2</accession>
<evidence type="ECO:0000313" key="2">
    <source>
        <dbReference type="Proteomes" id="UP001565471"/>
    </source>
</evidence>
<organism evidence="1 2">
    <name type="scientific">Bradyrhizobium elkanii</name>
    <dbReference type="NCBI Taxonomy" id="29448"/>
    <lineage>
        <taxon>Bacteria</taxon>
        <taxon>Pseudomonadati</taxon>
        <taxon>Pseudomonadota</taxon>
        <taxon>Alphaproteobacteria</taxon>
        <taxon>Hyphomicrobiales</taxon>
        <taxon>Nitrobacteraceae</taxon>
        <taxon>Bradyrhizobium</taxon>
    </lineage>
</organism>
<keyword evidence="2" id="KW-1185">Reference proteome</keyword>
<protein>
    <recommendedName>
        <fullName evidence="3">DUF3768 domain-containing protein</fullName>
    </recommendedName>
</protein>
<dbReference type="InterPro" id="IPR022243">
    <property type="entry name" value="DUF3768"/>
</dbReference>
<gene>
    <name evidence="1" type="ORF">ABIF29_007225</name>
</gene>
<evidence type="ECO:0008006" key="3">
    <source>
        <dbReference type="Google" id="ProtNLM"/>
    </source>
</evidence>
<proteinExistence type="predicted"/>
<dbReference type="RefSeq" id="WP_253576794.1">
    <property type="nucleotide sequence ID" value="NZ_CP126026.1"/>
</dbReference>
<dbReference type="EMBL" id="JBGBZA010000002">
    <property type="protein sequence ID" value="MEY9320426.1"/>
    <property type="molecule type" value="Genomic_DNA"/>
</dbReference>